<evidence type="ECO:0000313" key="2">
    <source>
        <dbReference type="Proteomes" id="UP001151760"/>
    </source>
</evidence>
<accession>A0ABQ5A5H3</accession>
<dbReference type="EMBL" id="BQNB010011999">
    <property type="protein sequence ID" value="GJS97905.1"/>
    <property type="molecule type" value="Genomic_DNA"/>
</dbReference>
<protein>
    <submittedName>
        <fullName evidence="1">Uncharacterized protein</fullName>
    </submittedName>
</protein>
<reference evidence="1" key="2">
    <citation type="submission" date="2022-01" db="EMBL/GenBank/DDBJ databases">
        <authorList>
            <person name="Yamashiro T."/>
            <person name="Shiraishi A."/>
            <person name="Satake H."/>
            <person name="Nakayama K."/>
        </authorList>
    </citation>
    <scope>NUCLEOTIDE SEQUENCE</scope>
</reference>
<organism evidence="1 2">
    <name type="scientific">Tanacetum coccineum</name>
    <dbReference type="NCBI Taxonomy" id="301880"/>
    <lineage>
        <taxon>Eukaryota</taxon>
        <taxon>Viridiplantae</taxon>
        <taxon>Streptophyta</taxon>
        <taxon>Embryophyta</taxon>
        <taxon>Tracheophyta</taxon>
        <taxon>Spermatophyta</taxon>
        <taxon>Magnoliopsida</taxon>
        <taxon>eudicotyledons</taxon>
        <taxon>Gunneridae</taxon>
        <taxon>Pentapetalae</taxon>
        <taxon>asterids</taxon>
        <taxon>campanulids</taxon>
        <taxon>Asterales</taxon>
        <taxon>Asteraceae</taxon>
        <taxon>Asteroideae</taxon>
        <taxon>Anthemideae</taxon>
        <taxon>Anthemidinae</taxon>
        <taxon>Tanacetum</taxon>
    </lineage>
</organism>
<reference evidence="1" key="1">
    <citation type="journal article" date="2022" name="Int. J. Mol. Sci.">
        <title>Draft Genome of Tanacetum Coccineum: Genomic Comparison of Closely Related Tanacetum-Family Plants.</title>
        <authorList>
            <person name="Yamashiro T."/>
            <person name="Shiraishi A."/>
            <person name="Nakayama K."/>
            <person name="Satake H."/>
        </authorList>
    </citation>
    <scope>NUCLEOTIDE SEQUENCE</scope>
</reference>
<keyword evidence="2" id="KW-1185">Reference proteome</keyword>
<sequence length="157" mass="16351">MISERATEPLSVILQLELEKLARPANVPTPRDTRTSPPTAKESTLILVSKSLELSVNVVPASSVVASEQNEEQVYVAVDGSDLEMVDSVVPSNSGGVFVQGVSHILDDVIEVAAVESERVSSGPTDIVVALSVDGKGDVLIPSFVAGEEAVINSSGI</sequence>
<proteinExistence type="predicted"/>
<comment type="caution">
    <text evidence="1">The sequence shown here is derived from an EMBL/GenBank/DDBJ whole genome shotgun (WGS) entry which is preliminary data.</text>
</comment>
<evidence type="ECO:0000313" key="1">
    <source>
        <dbReference type="EMBL" id="GJS97905.1"/>
    </source>
</evidence>
<name>A0ABQ5A5H3_9ASTR</name>
<gene>
    <name evidence="1" type="ORF">Tco_0819075</name>
</gene>
<dbReference type="Proteomes" id="UP001151760">
    <property type="component" value="Unassembled WGS sequence"/>
</dbReference>